<sequence length="107" mass="12060">MTLSIWDLVFVAVFGGLAWYVFSATRVRELAVAAAKRSSELADIQLLDQSVALSKTSLSRDSKGRWHIWRQYRFEYSRDGVGREIGHIIMLGPRLQAVLVAESPTVH</sequence>
<dbReference type="RefSeq" id="WP_407349041.1">
    <property type="nucleotide sequence ID" value="NZ_CP136864.1"/>
</dbReference>
<dbReference type="InterPro" id="IPR021732">
    <property type="entry name" value="DUF3301"/>
</dbReference>
<accession>A0ABZ0I5H1</accession>
<keyword evidence="2" id="KW-1185">Reference proteome</keyword>
<protein>
    <submittedName>
        <fullName evidence="1">DUF3301 domain-containing protein</fullName>
    </submittedName>
</protein>
<dbReference type="EMBL" id="CP136864">
    <property type="protein sequence ID" value="WOJ94405.1"/>
    <property type="molecule type" value="Genomic_DNA"/>
</dbReference>
<dbReference type="Pfam" id="PF11743">
    <property type="entry name" value="DUF3301"/>
    <property type="match status" value="1"/>
</dbReference>
<proteinExistence type="predicted"/>
<reference evidence="1 2" key="1">
    <citation type="submission" date="2023-10" db="EMBL/GenBank/DDBJ databases">
        <title>Two novel species belonging to the OM43/NOR5 clade.</title>
        <authorList>
            <person name="Park M."/>
        </authorList>
    </citation>
    <scope>NUCLEOTIDE SEQUENCE [LARGE SCALE GENOMIC DNA]</scope>
    <source>
        <strain evidence="1 2">IMCC43200</strain>
    </source>
</reference>
<gene>
    <name evidence="1" type="ORF">R0135_04395</name>
</gene>
<evidence type="ECO:0000313" key="1">
    <source>
        <dbReference type="EMBL" id="WOJ94405.1"/>
    </source>
</evidence>
<organism evidence="1 2">
    <name type="scientific">Congregibacter variabilis</name>
    <dbReference type="NCBI Taxonomy" id="3081200"/>
    <lineage>
        <taxon>Bacteria</taxon>
        <taxon>Pseudomonadati</taxon>
        <taxon>Pseudomonadota</taxon>
        <taxon>Gammaproteobacteria</taxon>
        <taxon>Cellvibrionales</taxon>
        <taxon>Halieaceae</taxon>
        <taxon>Congregibacter</taxon>
    </lineage>
</organism>
<evidence type="ECO:0000313" key="2">
    <source>
        <dbReference type="Proteomes" id="UP001626537"/>
    </source>
</evidence>
<name>A0ABZ0I5H1_9GAMM</name>
<dbReference type="Proteomes" id="UP001626537">
    <property type="component" value="Chromosome"/>
</dbReference>